<reference evidence="11 12" key="1">
    <citation type="submission" date="2018-10" db="EMBL/GenBank/DDBJ databases">
        <title>Kocuria tytonicola, new bacteria from the preen glands of American barn owls (Tyto furcata).</title>
        <authorList>
            <person name="Braun M.S."/>
            <person name="Wang E."/>
            <person name="Zimmermann S."/>
            <person name="Boutin S."/>
            <person name="Wagner H."/>
            <person name="Wink M."/>
        </authorList>
    </citation>
    <scope>NUCLEOTIDE SEQUENCE [LARGE SCALE GENOMIC DNA]</scope>
    <source>
        <strain evidence="11 12">473</strain>
    </source>
</reference>
<evidence type="ECO:0000256" key="6">
    <source>
        <dbReference type="ARBA" id="ARBA00022741"/>
    </source>
</evidence>
<protein>
    <submittedName>
        <fullName evidence="11">Toxin-antitoxin system toxin subunit</fullName>
    </submittedName>
</protein>
<evidence type="ECO:0000313" key="11">
    <source>
        <dbReference type="EMBL" id="RLY94495.1"/>
    </source>
</evidence>
<comment type="similarity">
    <text evidence="9">Belongs to the MntA antitoxin family.</text>
</comment>
<dbReference type="AlphaFoldDB" id="A0A3L9L719"/>
<comment type="caution">
    <text evidence="11">The sequence shown here is derived from an EMBL/GenBank/DDBJ whole genome shotgun (WGS) entry which is preliminary data.</text>
</comment>
<dbReference type="Gene3D" id="3.30.460.10">
    <property type="entry name" value="Beta Polymerase, domain 2"/>
    <property type="match status" value="1"/>
</dbReference>
<dbReference type="RefSeq" id="WP_121864325.1">
    <property type="nucleotide sequence ID" value="NZ_RDEX01000001.1"/>
</dbReference>
<keyword evidence="7" id="KW-0067">ATP-binding</keyword>
<dbReference type="InterPro" id="IPR052038">
    <property type="entry name" value="Type-VII_TA_antitoxin"/>
</dbReference>
<accession>A0A3L9L719</accession>
<name>A0A3L9L719_9MICC</name>
<evidence type="ECO:0000313" key="12">
    <source>
        <dbReference type="Proteomes" id="UP000277871"/>
    </source>
</evidence>
<organism evidence="11 12">
    <name type="scientific">Kocuria tytonicola</name>
    <dbReference type="NCBI Taxonomy" id="2055946"/>
    <lineage>
        <taxon>Bacteria</taxon>
        <taxon>Bacillati</taxon>
        <taxon>Actinomycetota</taxon>
        <taxon>Actinomycetes</taxon>
        <taxon>Micrococcales</taxon>
        <taxon>Micrococcaceae</taxon>
        <taxon>Kocuria</taxon>
    </lineage>
</organism>
<dbReference type="PANTHER" id="PTHR33571">
    <property type="entry name" value="SSL8005 PROTEIN"/>
    <property type="match status" value="1"/>
</dbReference>
<evidence type="ECO:0000256" key="2">
    <source>
        <dbReference type="ARBA" id="ARBA00022649"/>
    </source>
</evidence>
<dbReference type="InterPro" id="IPR043519">
    <property type="entry name" value="NT_sf"/>
</dbReference>
<dbReference type="InterPro" id="IPR002934">
    <property type="entry name" value="Polymerase_NTP_transf_dom"/>
</dbReference>
<dbReference type="CDD" id="cd05403">
    <property type="entry name" value="NT_KNTase_like"/>
    <property type="match status" value="1"/>
</dbReference>
<evidence type="ECO:0000256" key="9">
    <source>
        <dbReference type="ARBA" id="ARBA00038276"/>
    </source>
</evidence>
<proteinExistence type="inferred from homology"/>
<keyword evidence="5" id="KW-0479">Metal-binding</keyword>
<evidence type="ECO:0000256" key="4">
    <source>
        <dbReference type="ARBA" id="ARBA00022695"/>
    </source>
</evidence>
<evidence type="ECO:0000256" key="8">
    <source>
        <dbReference type="ARBA" id="ARBA00022842"/>
    </source>
</evidence>
<dbReference type="SUPFAM" id="SSF81301">
    <property type="entry name" value="Nucleotidyltransferase"/>
    <property type="match status" value="1"/>
</dbReference>
<dbReference type="Pfam" id="PF01909">
    <property type="entry name" value="NTP_transf_2"/>
    <property type="match status" value="1"/>
</dbReference>
<keyword evidence="4" id="KW-0548">Nucleotidyltransferase</keyword>
<dbReference type="GO" id="GO:0016779">
    <property type="term" value="F:nucleotidyltransferase activity"/>
    <property type="evidence" value="ECO:0007669"/>
    <property type="project" value="UniProtKB-KW"/>
</dbReference>
<gene>
    <name evidence="11" type="ORF">EAE32_04750</name>
</gene>
<dbReference type="PANTHER" id="PTHR33571:SF12">
    <property type="entry name" value="BSL3053 PROTEIN"/>
    <property type="match status" value="1"/>
</dbReference>
<comment type="cofactor">
    <cofactor evidence="1">
        <name>Mg(2+)</name>
        <dbReference type="ChEBI" id="CHEBI:18420"/>
    </cofactor>
</comment>
<keyword evidence="6" id="KW-0547">Nucleotide-binding</keyword>
<keyword evidence="2" id="KW-1277">Toxin-antitoxin system</keyword>
<evidence type="ECO:0000256" key="7">
    <source>
        <dbReference type="ARBA" id="ARBA00022840"/>
    </source>
</evidence>
<dbReference type="GO" id="GO:0046872">
    <property type="term" value="F:metal ion binding"/>
    <property type="evidence" value="ECO:0007669"/>
    <property type="project" value="UniProtKB-KW"/>
</dbReference>
<feature type="domain" description="Polymerase nucleotidyl transferase" evidence="10">
    <location>
        <begin position="15"/>
        <end position="94"/>
    </location>
</feature>
<sequence length="102" mass="11389">MSQTVSLDLDAISRAAERHGVAELELFGSAVSGDFATDSDVDFLVVFLPDRADPFEDFCALRDELCQIVERDVDLVVKRAIRNPYFRESALAHTETVYVAHL</sequence>
<evidence type="ECO:0000259" key="10">
    <source>
        <dbReference type="Pfam" id="PF01909"/>
    </source>
</evidence>
<keyword evidence="3" id="KW-0808">Transferase</keyword>
<evidence type="ECO:0000256" key="3">
    <source>
        <dbReference type="ARBA" id="ARBA00022679"/>
    </source>
</evidence>
<dbReference type="GO" id="GO:0005524">
    <property type="term" value="F:ATP binding"/>
    <property type="evidence" value="ECO:0007669"/>
    <property type="project" value="UniProtKB-KW"/>
</dbReference>
<evidence type="ECO:0000256" key="5">
    <source>
        <dbReference type="ARBA" id="ARBA00022723"/>
    </source>
</evidence>
<keyword evidence="12" id="KW-1185">Reference proteome</keyword>
<dbReference type="Proteomes" id="UP000277871">
    <property type="component" value="Unassembled WGS sequence"/>
</dbReference>
<evidence type="ECO:0000256" key="1">
    <source>
        <dbReference type="ARBA" id="ARBA00001946"/>
    </source>
</evidence>
<dbReference type="EMBL" id="RDEX01000001">
    <property type="protein sequence ID" value="RLY94495.1"/>
    <property type="molecule type" value="Genomic_DNA"/>
</dbReference>
<keyword evidence="8" id="KW-0460">Magnesium</keyword>